<evidence type="ECO:0000256" key="2">
    <source>
        <dbReference type="ARBA" id="ARBA00022602"/>
    </source>
</evidence>
<evidence type="ECO:0000256" key="6">
    <source>
        <dbReference type="RuleBase" id="RU367120"/>
    </source>
</evidence>
<dbReference type="SMART" id="SM00365">
    <property type="entry name" value="LRR_SD22"/>
    <property type="match status" value="4"/>
</dbReference>
<dbReference type="Gene3D" id="3.80.10.10">
    <property type="entry name" value="Ribonuclease Inhibitor"/>
    <property type="match status" value="1"/>
</dbReference>
<keyword evidence="2 6" id="KW-0637">Prenyltransferase</keyword>
<evidence type="ECO:0000256" key="1">
    <source>
        <dbReference type="ARBA" id="ARBA00006734"/>
    </source>
</evidence>
<protein>
    <recommendedName>
        <fullName evidence="6">Geranylgeranyl transferase type-2 subunit alpha</fullName>
        <ecNumber evidence="6">2.5.1.60</ecNumber>
    </recommendedName>
    <alternativeName>
        <fullName evidence="6">Geranylgeranyl transferase type II subunit alpha</fullName>
    </alternativeName>
</protein>
<proteinExistence type="inferred from homology"/>
<reference evidence="8" key="2">
    <citation type="submission" date="2025-08" db="UniProtKB">
        <authorList>
            <consortium name="RefSeq"/>
        </authorList>
    </citation>
    <scope>IDENTIFICATION</scope>
    <source>
        <tissue evidence="8">Leaf</tissue>
    </source>
</reference>
<keyword evidence="4" id="KW-0677">Repeat</keyword>
<dbReference type="Pfam" id="PF13516">
    <property type="entry name" value="LRR_6"/>
    <property type="match status" value="1"/>
</dbReference>
<evidence type="ECO:0000256" key="4">
    <source>
        <dbReference type="ARBA" id="ARBA00022737"/>
    </source>
</evidence>
<comment type="catalytic activity">
    <reaction evidence="5 6">
        <text>geranylgeranyl diphosphate + L-cysteinyl-[protein] = S-geranylgeranyl-L-cysteinyl-[protein] + diphosphate</text>
        <dbReference type="Rhea" id="RHEA:21240"/>
        <dbReference type="Rhea" id="RHEA-COMP:10131"/>
        <dbReference type="Rhea" id="RHEA-COMP:11537"/>
        <dbReference type="ChEBI" id="CHEBI:29950"/>
        <dbReference type="ChEBI" id="CHEBI:33019"/>
        <dbReference type="ChEBI" id="CHEBI:57533"/>
        <dbReference type="ChEBI" id="CHEBI:86021"/>
        <dbReference type="EC" id="2.5.1.60"/>
    </reaction>
</comment>
<comment type="function">
    <text evidence="6">Catalyzes the transfer of a geranyl-geranyl moiety from geranyl-geranyl pyrophosphate to cysteines occuring in specific C-terminal amino acid sequences.</text>
</comment>
<name>A0ABM0USU9_CAMSA</name>
<dbReference type="InterPro" id="IPR032675">
    <property type="entry name" value="LRR_dom_sf"/>
</dbReference>
<dbReference type="Gene3D" id="1.25.40.120">
    <property type="entry name" value="Protein prenylyltransferase"/>
    <property type="match status" value="1"/>
</dbReference>
<organism evidence="7 8">
    <name type="scientific">Camelina sativa</name>
    <name type="common">False flax</name>
    <name type="synonym">Myagrum sativum</name>
    <dbReference type="NCBI Taxonomy" id="90675"/>
    <lineage>
        <taxon>Eukaryota</taxon>
        <taxon>Viridiplantae</taxon>
        <taxon>Streptophyta</taxon>
        <taxon>Embryophyta</taxon>
        <taxon>Tracheophyta</taxon>
        <taxon>Spermatophyta</taxon>
        <taxon>Magnoliopsida</taxon>
        <taxon>eudicotyledons</taxon>
        <taxon>Gunneridae</taxon>
        <taxon>Pentapetalae</taxon>
        <taxon>rosids</taxon>
        <taxon>malvids</taxon>
        <taxon>Brassicales</taxon>
        <taxon>Brassicaceae</taxon>
        <taxon>Camelineae</taxon>
        <taxon>Camelina</taxon>
    </lineage>
</organism>
<sequence>MHGRKRNAALKPEEEAASASEALELRSLQSQFMSNHHQKIYTKEAIQLSAKLLEINPEAYTAWNYRKLAVEYNLDSADPSLVNSILHKELEVVENALKRNLKSYGAWYHRKWVLSKGHCSSLDKELQLLNKYQKLDDDIKKNLVLRNFHLWNYRRFVVELTKTSEQDELQHTTDMINDNFSNYSAWHNRSVLLSSLIAKKADGFTPKETIRREFDYVHNAIFTEEDDQSGWFYYLWLIDQTVKMETSLRASSWPSDGSTIILSGPGCFNGSYSSSKFTTYCSESGSFPLILYFDQAVSGVSSSTVTIDSELKSNEDLVWEPVPEKNSQVSCVWVARLKFDSTEPVKVKVSLGKSREIVSSTGCNLSTPYEFVFTVHIYDTVGESQEGTVSWTDGFDYLDAQSSKDLNSLMALNQLKADTGFEWRKQAIKIEIEQFRKLPDSKFGKLILAKLLMAEETTISDDDAVKGVHYKEILQLYNDLMALDSWHDQYYKDEYSVALLHKVTSSTEFLSRHLFRYRNMNNIVCLRLNNLTLSRIASVEKLLFVQMLDLSHNKLHSAEGLEALQLLCCLNLSNNRIKSFSALHSLRHLKQLRVLDVSHNHIGGKNLVDTTRYLCSLSFPNSGEIGREVPSKYRDAYLVLRDLMKLKQLDIRGNDLISGEEFSSFVSQVVPTLVWLDGHKLAS</sequence>
<dbReference type="SUPFAM" id="SSF48439">
    <property type="entry name" value="Protein prenylyltransferase"/>
    <property type="match status" value="1"/>
</dbReference>
<evidence type="ECO:0000256" key="3">
    <source>
        <dbReference type="ARBA" id="ARBA00022679"/>
    </source>
</evidence>
<dbReference type="PANTHER" id="PTHR11129:SF2">
    <property type="entry name" value="GERANYLGERANYL TRANSFERASE TYPE-2 SUBUNIT ALPHA"/>
    <property type="match status" value="1"/>
</dbReference>
<keyword evidence="3 6" id="KW-0808">Transferase</keyword>
<dbReference type="PROSITE" id="PS51450">
    <property type="entry name" value="LRR"/>
    <property type="match status" value="2"/>
</dbReference>
<accession>A0ABM0USU9</accession>
<dbReference type="GeneID" id="104728464"/>
<dbReference type="InterPro" id="IPR001611">
    <property type="entry name" value="Leu-rich_rpt"/>
</dbReference>
<dbReference type="Pfam" id="PF01239">
    <property type="entry name" value="PPTA"/>
    <property type="match status" value="3"/>
</dbReference>
<keyword evidence="7" id="KW-1185">Reference proteome</keyword>
<dbReference type="SUPFAM" id="SSF52058">
    <property type="entry name" value="L domain-like"/>
    <property type="match status" value="1"/>
</dbReference>
<gene>
    <name evidence="8" type="primary">LOC104728464</name>
</gene>
<dbReference type="Proteomes" id="UP000694864">
    <property type="component" value="Chromosome 11"/>
</dbReference>
<evidence type="ECO:0000313" key="8">
    <source>
        <dbReference type="RefSeq" id="XP_010445739.1"/>
    </source>
</evidence>
<evidence type="ECO:0000256" key="5">
    <source>
        <dbReference type="ARBA" id="ARBA00047658"/>
    </source>
</evidence>
<dbReference type="PROSITE" id="PS51147">
    <property type="entry name" value="PFTA"/>
    <property type="match status" value="3"/>
</dbReference>
<evidence type="ECO:0000313" key="7">
    <source>
        <dbReference type="Proteomes" id="UP000694864"/>
    </source>
</evidence>
<comment type="similarity">
    <text evidence="1 6">Belongs to the protein prenyltransferase subunit alpha family.</text>
</comment>
<dbReference type="RefSeq" id="XP_010445739.1">
    <property type="nucleotide sequence ID" value="XM_010447437.1"/>
</dbReference>
<dbReference type="PANTHER" id="PTHR11129">
    <property type="entry name" value="PROTEIN FARNESYLTRANSFERASE ALPHA SUBUNIT/RAB GERANYLGERANYL TRANSFERASE ALPHA SUBUNIT"/>
    <property type="match status" value="1"/>
</dbReference>
<dbReference type="InterPro" id="IPR002088">
    <property type="entry name" value="Prenyl_trans_a"/>
</dbReference>
<dbReference type="EC" id="2.5.1.60" evidence="6"/>
<reference evidence="7" key="1">
    <citation type="journal article" date="2014" name="Nat. Commun.">
        <title>The emerging biofuel crop Camelina sativa retains a highly undifferentiated hexaploid genome structure.</title>
        <authorList>
            <person name="Kagale S."/>
            <person name="Koh C."/>
            <person name="Nixon J."/>
            <person name="Bollina V."/>
            <person name="Clarke W.E."/>
            <person name="Tuteja R."/>
            <person name="Spillane C."/>
            <person name="Robinson S.J."/>
            <person name="Links M.G."/>
            <person name="Clarke C."/>
            <person name="Higgins E.E."/>
            <person name="Huebert T."/>
            <person name="Sharpe A.G."/>
            <person name="Parkin I.A."/>
        </authorList>
    </citation>
    <scope>NUCLEOTIDE SEQUENCE [LARGE SCALE GENOMIC DNA]</scope>
    <source>
        <strain evidence="7">cv. DH55</strain>
    </source>
</reference>